<dbReference type="SUPFAM" id="SSF51905">
    <property type="entry name" value="FAD/NAD(P)-binding domain"/>
    <property type="match status" value="1"/>
</dbReference>
<evidence type="ECO:0000256" key="2">
    <source>
        <dbReference type="ARBA" id="ARBA00023027"/>
    </source>
</evidence>
<dbReference type="GO" id="GO:0016491">
    <property type="term" value="F:oxidoreductase activity"/>
    <property type="evidence" value="ECO:0007669"/>
    <property type="project" value="UniProtKB-KW"/>
</dbReference>
<dbReference type="SMR" id="Q98J57"/>
<dbReference type="GO" id="GO:0071949">
    <property type="term" value="F:FAD binding"/>
    <property type="evidence" value="ECO:0007669"/>
    <property type="project" value="InterPro"/>
</dbReference>
<keyword evidence="2" id="KW-0520">NAD</keyword>
<feature type="domain" description="FAD-binding" evidence="3">
    <location>
        <begin position="155"/>
        <end position="321"/>
    </location>
</feature>
<dbReference type="eggNOG" id="COG0654">
    <property type="taxonomic scope" value="Bacteria"/>
</dbReference>
<proteinExistence type="predicted"/>
<dbReference type="Pfam" id="PF01494">
    <property type="entry name" value="FAD_binding_3"/>
    <property type="match status" value="2"/>
</dbReference>
<evidence type="ECO:0000259" key="3">
    <source>
        <dbReference type="Pfam" id="PF01494"/>
    </source>
</evidence>
<protein>
    <submittedName>
        <fullName evidence="4">Mlr2092 protein</fullName>
    </submittedName>
</protein>
<accession>Q98J57</accession>
<dbReference type="EMBL" id="BA000012">
    <property type="protein sequence ID" value="BAB49309.1"/>
    <property type="molecule type" value="Genomic_DNA"/>
</dbReference>
<dbReference type="PANTHER" id="PTHR43476:SF4">
    <property type="entry name" value="BLR0106 PROTEIN"/>
    <property type="match status" value="1"/>
</dbReference>
<gene>
    <name evidence="4" type="ordered locus">mlr2092</name>
</gene>
<dbReference type="PRINTS" id="PR00420">
    <property type="entry name" value="RNGMNOXGNASE"/>
</dbReference>
<dbReference type="PANTHER" id="PTHR43476">
    <property type="entry name" value="3-(3-HYDROXY-PHENYL)PROPIONATE/3-HYDROXYCINNAMIC ACID HYDROXYLASE"/>
    <property type="match status" value="1"/>
</dbReference>
<dbReference type="HOGENOM" id="CLU_723224_0_0_5"/>
<reference evidence="4 5" key="1">
    <citation type="journal article" date="2000" name="DNA Res.">
        <title>Complete genome structure of the nitrogen-fixing symbiotic bacterium Mesorhizobium loti.</title>
        <authorList>
            <person name="Kaneko T."/>
            <person name="Nakamura Y."/>
            <person name="Sato S."/>
            <person name="Asamizu E."/>
            <person name="Kato T."/>
            <person name="Sasamoto S."/>
            <person name="Watanabe A."/>
            <person name="Idesawa K."/>
            <person name="Ishikawa A."/>
            <person name="Kawashima K."/>
            <person name="Kimura T."/>
            <person name="Kishida Y."/>
            <person name="Kiyokawa C."/>
            <person name="Kohara M."/>
            <person name="Matsumoto M."/>
            <person name="Matsuno A."/>
            <person name="Mochizuki Y."/>
            <person name="Nakayama S."/>
            <person name="Nakazaki N."/>
            <person name="Shimpo S."/>
            <person name="Sugimoto M."/>
            <person name="Takeuchi C."/>
            <person name="Yamada M."/>
            <person name="Tabata S."/>
        </authorList>
    </citation>
    <scope>NUCLEOTIDE SEQUENCE [LARGE SCALE GENOMIC DNA]</scope>
    <source>
        <strain evidence="5">LMG 29417 / CECT 9101 / MAFF 303099</strain>
    </source>
</reference>
<evidence type="ECO:0000256" key="1">
    <source>
        <dbReference type="ARBA" id="ARBA00023002"/>
    </source>
</evidence>
<dbReference type="Gene3D" id="3.50.50.60">
    <property type="entry name" value="FAD/NAD(P)-binding domain"/>
    <property type="match status" value="1"/>
</dbReference>
<feature type="domain" description="FAD-binding" evidence="3">
    <location>
        <begin position="22"/>
        <end position="84"/>
    </location>
</feature>
<name>Q98J57_RHILO</name>
<sequence length="406" mass="44874">MQAQDDQQKGKDMTTAAAGPTEVDVAIIGAGMAGTTLATLLGNAGRKVALIDPHRVHHDEFRAEKIGADQMQLFEKLGLDKMVMPLVTPFTDIDVFRLGQFFAREKKWEYAFSYGALINGLRDALPPQVPITIGKVAEVSTGPNRQRLVLADGAVIDARLLVVATGYSELVRRAIGVERIELSKAHSLSMGFDLAIAPRDCAYRAVTCYGKRASDRVAYLTVFPIGDKMRANMFVYRTVAEQWTRDFRADPQKMLCELMPEIATQCGNFEVASPVEVRQVNLTTTQGHRRDGVVFIGDAFVTTCPTPGVGIGRVMVDVDQLHSVHIPRWLETPGMAADKIGAFYDDPVKVAADKAGMRVSFYAKQITTETGLEWRVRRLRNNAARQLMIIGRKMRHLGPRREPGMA</sequence>
<dbReference type="AlphaFoldDB" id="Q98J57"/>
<dbReference type="Proteomes" id="UP000000552">
    <property type="component" value="Chromosome"/>
</dbReference>
<evidence type="ECO:0000313" key="5">
    <source>
        <dbReference type="Proteomes" id="UP000000552"/>
    </source>
</evidence>
<dbReference type="InterPro" id="IPR036188">
    <property type="entry name" value="FAD/NAD-bd_sf"/>
</dbReference>
<dbReference type="InterPro" id="IPR050631">
    <property type="entry name" value="PheA/TfdB_FAD_monoxygenase"/>
</dbReference>
<organism evidence="4 5">
    <name type="scientific">Mesorhizobium japonicum (strain LMG 29417 / CECT 9101 / MAFF 303099)</name>
    <name type="common">Mesorhizobium loti (strain MAFF 303099)</name>
    <dbReference type="NCBI Taxonomy" id="266835"/>
    <lineage>
        <taxon>Bacteria</taxon>
        <taxon>Pseudomonadati</taxon>
        <taxon>Pseudomonadota</taxon>
        <taxon>Alphaproteobacteria</taxon>
        <taxon>Hyphomicrobiales</taxon>
        <taxon>Phyllobacteriaceae</taxon>
        <taxon>Mesorhizobium</taxon>
    </lineage>
</organism>
<dbReference type="KEGG" id="mlo:mlr2092"/>
<keyword evidence="1" id="KW-0560">Oxidoreductase</keyword>
<evidence type="ECO:0000313" key="4">
    <source>
        <dbReference type="EMBL" id="BAB49309.1"/>
    </source>
</evidence>
<dbReference type="InterPro" id="IPR002938">
    <property type="entry name" value="FAD-bd"/>
</dbReference>